<name>A0ABT4T1B5_9ACTN</name>
<reference evidence="2 3" key="1">
    <citation type="submission" date="2022-11" db="EMBL/GenBank/DDBJ databases">
        <title>Nonomuraea corallina sp. nov., a new species of the genus Nonomuraea isolated from sea side sediment in Thai sea.</title>
        <authorList>
            <person name="Ngamcharungchit C."/>
            <person name="Matsumoto A."/>
            <person name="Suriyachadkun C."/>
            <person name="Panbangred W."/>
            <person name="Inahashi Y."/>
            <person name="Intra B."/>
        </authorList>
    </citation>
    <scope>NUCLEOTIDE SEQUENCE [LARGE SCALE GENOMIC DNA]</scope>
    <source>
        <strain evidence="2 3">DSM 43553</strain>
    </source>
</reference>
<keyword evidence="1" id="KW-1133">Transmembrane helix</keyword>
<gene>
    <name evidence="2" type="ORF">OUY24_20995</name>
</gene>
<dbReference type="RefSeq" id="WP_271277476.1">
    <property type="nucleotide sequence ID" value="NZ_BAABFD010000010.1"/>
</dbReference>
<proteinExistence type="predicted"/>
<keyword evidence="3" id="KW-1185">Reference proteome</keyword>
<protein>
    <submittedName>
        <fullName evidence="2">Uncharacterized protein</fullName>
    </submittedName>
</protein>
<evidence type="ECO:0000313" key="2">
    <source>
        <dbReference type="EMBL" id="MDA0643110.1"/>
    </source>
</evidence>
<accession>A0ABT4T1B5</accession>
<organism evidence="2 3">
    <name type="scientific">Nonomuraea ferruginea</name>
    <dbReference type="NCBI Taxonomy" id="46174"/>
    <lineage>
        <taxon>Bacteria</taxon>
        <taxon>Bacillati</taxon>
        <taxon>Actinomycetota</taxon>
        <taxon>Actinomycetes</taxon>
        <taxon>Streptosporangiales</taxon>
        <taxon>Streptosporangiaceae</taxon>
        <taxon>Nonomuraea</taxon>
    </lineage>
</organism>
<comment type="caution">
    <text evidence="2">The sequence shown here is derived from an EMBL/GenBank/DDBJ whole genome shotgun (WGS) entry which is preliminary data.</text>
</comment>
<sequence>MVPTALVVGGVVGGVVWLLLAAGWSVTEAAARQGMIQTALAAGAGVGAVVTLMLAFRRQRHQEHAAHVTAFLAERVAEHNRHDAAERRVTDLYVKAAEQLGHDKAVVRLAGIYMLWNASVRTIPATGRPS</sequence>
<evidence type="ECO:0000256" key="1">
    <source>
        <dbReference type="SAM" id="Phobius"/>
    </source>
</evidence>
<evidence type="ECO:0000313" key="3">
    <source>
        <dbReference type="Proteomes" id="UP001212498"/>
    </source>
</evidence>
<feature type="transmembrane region" description="Helical" evidence="1">
    <location>
        <begin position="39"/>
        <end position="56"/>
    </location>
</feature>
<dbReference type="EMBL" id="JAPNUD010000058">
    <property type="protein sequence ID" value="MDA0643110.1"/>
    <property type="molecule type" value="Genomic_DNA"/>
</dbReference>
<dbReference type="Proteomes" id="UP001212498">
    <property type="component" value="Unassembled WGS sequence"/>
</dbReference>
<keyword evidence="1" id="KW-0472">Membrane</keyword>
<keyword evidence="1" id="KW-0812">Transmembrane</keyword>